<reference evidence="2 3" key="1">
    <citation type="journal article" date="2024" name="J Genomics">
        <title>Draft genome sequencing and assembly of Favolaschia claudopus CIRM-BRFM 2984 isolated from oak limbs.</title>
        <authorList>
            <person name="Navarro D."/>
            <person name="Drula E."/>
            <person name="Chaduli D."/>
            <person name="Cazenave R."/>
            <person name="Ahrendt S."/>
            <person name="Wang J."/>
            <person name="Lipzen A."/>
            <person name="Daum C."/>
            <person name="Barry K."/>
            <person name="Grigoriev I.V."/>
            <person name="Favel A."/>
            <person name="Rosso M.N."/>
            <person name="Martin F."/>
        </authorList>
    </citation>
    <scope>NUCLEOTIDE SEQUENCE [LARGE SCALE GENOMIC DNA]</scope>
    <source>
        <strain evidence="2 3">CIRM-BRFM 2984</strain>
    </source>
</reference>
<accession>A0AAV9Z6F3</accession>
<dbReference type="Proteomes" id="UP001362999">
    <property type="component" value="Unassembled WGS sequence"/>
</dbReference>
<evidence type="ECO:0000256" key="1">
    <source>
        <dbReference type="SAM" id="MobiDB-lite"/>
    </source>
</evidence>
<sequence>MATREIHNSIISSNPFRQMKDFGKRDKKKGAQKAGGTSSGILREIAAQGCSEEGPPSSKPLRDVIAQTIADLEPISSSGVLKLSEITKEDREEHERAKYARIRRQRIDEQARRFRQKMGKRPAASIKELPLRRRPIRRVQRPPRENPFKNGYASIFANMDLQEMAPGPSGT</sequence>
<keyword evidence="3" id="KW-1185">Reference proteome</keyword>
<evidence type="ECO:0000313" key="3">
    <source>
        <dbReference type="Proteomes" id="UP001362999"/>
    </source>
</evidence>
<evidence type="ECO:0000313" key="2">
    <source>
        <dbReference type="EMBL" id="KAK6971926.1"/>
    </source>
</evidence>
<feature type="region of interest" description="Disordered" evidence="1">
    <location>
        <begin position="1"/>
        <end position="41"/>
    </location>
</feature>
<organism evidence="2 3">
    <name type="scientific">Favolaschia claudopus</name>
    <dbReference type="NCBI Taxonomy" id="2862362"/>
    <lineage>
        <taxon>Eukaryota</taxon>
        <taxon>Fungi</taxon>
        <taxon>Dikarya</taxon>
        <taxon>Basidiomycota</taxon>
        <taxon>Agaricomycotina</taxon>
        <taxon>Agaricomycetes</taxon>
        <taxon>Agaricomycetidae</taxon>
        <taxon>Agaricales</taxon>
        <taxon>Marasmiineae</taxon>
        <taxon>Mycenaceae</taxon>
        <taxon>Favolaschia</taxon>
    </lineage>
</organism>
<gene>
    <name evidence="2" type="ORF">R3P38DRAFT_2813184</name>
</gene>
<dbReference type="AlphaFoldDB" id="A0AAV9Z6F3"/>
<comment type="caution">
    <text evidence="2">The sequence shown here is derived from an EMBL/GenBank/DDBJ whole genome shotgun (WGS) entry which is preliminary data.</text>
</comment>
<protein>
    <submittedName>
        <fullName evidence="2">Uncharacterized protein</fullName>
    </submittedName>
</protein>
<proteinExistence type="predicted"/>
<dbReference type="EMBL" id="JAWWNJ010000200">
    <property type="protein sequence ID" value="KAK6971926.1"/>
    <property type="molecule type" value="Genomic_DNA"/>
</dbReference>
<name>A0AAV9Z6F3_9AGAR</name>